<dbReference type="Gene3D" id="1.25.40.10">
    <property type="entry name" value="Tetratricopeptide repeat domain"/>
    <property type="match status" value="1"/>
</dbReference>
<dbReference type="SMART" id="SM00421">
    <property type="entry name" value="HTH_LUXR"/>
    <property type="match status" value="1"/>
</dbReference>
<dbReference type="InterPro" id="IPR027417">
    <property type="entry name" value="P-loop_NTPase"/>
</dbReference>
<dbReference type="GO" id="GO:0006355">
    <property type="term" value="P:regulation of DNA-templated transcription"/>
    <property type="evidence" value="ECO:0007669"/>
    <property type="project" value="InterPro"/>
</dbReference>
<protein>
    <submittedName>
        <fullName evidence="4">LuxR family transcriptional regulator</fullName>
    </submittedName>
</protein>
<dbReference type="GO" id="GO:0004016">
    <property type="term" value="F:adenylate cyclase activity"/>
    <property type="evidence" value="ECO:0007669"/>
    <property type="project" value="TreeGrafter"/>
</dbReference>
<feature type="domain" description="HTH luxR-type" evidence="3">
    <location>
        <begin position="824"/>
        <end position="890"/>
    </location>
</feature>
<dbReference type="PROSITE" id="PS50043">
    <property type="entry name" value="HTH_LUXR_2"/>
    <property type="match status" value="1"/>
</dbReference>
<comment type="caution">
    <text evidence="4">The sequence shown here is derived from an EMBL/GenBank/DDBJ whole genome shotgun (WGS) entry which is preliminary data.</text>
</comment>
<evidence type="ECO:0000259" key="3">
    <source>
        <dbReference type="PROSITE" id="PS50043"/>
    </source>
</evidence>
<dbReference type="InterPro" id="IPR000792">
    <property type="entry name" value="Tscrpt_reg_LuxR_C"/>
</dbReference>
<evidence type="ECO:0000256" key="1">
    <source>
        <dbReference type="ARBA" id="ARBA00022741"/>
    </source>
</evidence>
<dbReference type="GO" id="GO:0003677">
    <property type="term" value="F:DNA binding"/>
    <property type="evidence" value="ECO:0007669"/>
    <property type="project" value="InterPro"/>
</dbReference>
<dbReference type="SUPFAM" id="SSF48452">
    <property type="entry name" value="TPR-like"/>
    <property type="match status" value="1"/>
</dbReference>
<dbReference type="InterPro" id="IPR036388">
    <property type="entry name" value="WH-like_DNA-bd_sf"/>
</dbReference>
<dbReference type="SUPFAM" id="SSF52540">
    <property type="entry name" value="P-loop containing nucleoside triphosphate hydrolases"/>
    <property type="match status" value="1"/>
</dbReference>
<dbReference type="SUPFAM" id="SSF46785">
    <property type="entry name" value="Winged helix' DNA-binding domain"/>
    <property type="match status" value="1"/>
</dbReference>
<dbReference type="Gene3D" id="1.10.10.10">
    <property type="entry name" value="Winged helix-like DNA-binding domain superfamily/Winged helix DNA-binding domain"/>
    <property type="match status" value="1"/>
</dbReference>
<keyword evidence="2" id="KW-0067">ATP-binding</keyword>
<dbReference type="InterPro" id="IPR041664">
    <property type="entry name" value="AAA_16"/>
</dbReference>
<proteinExistence type="predicted"/>
<evidence type="ECO:0000256" key="2">
    <source>
        <dbReference type="ARBA" id="ARBA00022840"/>
    </source>
</evidence>
<dbReference type="CDD" id="cd06170">
    <property type="entry name" value="LuxR_C_like"/>
    <property type="match status" value="1"/>
</dbReference>
<dbReference type="Gene3D" id="3.40.50.300">
    <property type="entry name" value="P-loop containing nucleotide triphosphate hydrolases"/>
    <property type="match status" value="1"/>
</dbReference>
<reference evidence="4" key="2">
    <citation type="submission" date="2020-09" db="EMBL/GenBank/DDBJ databases">
        <authorList>
            <person name="Sun Q."/>
            <person name="Ohkuma M."/>
        </authorList>
    </citation>
    <scope>NUCLEOTIDE SEQUENCE</scope>
    <source>
        <strain evidence="4">JCM 13064</strain>
    </source>
</reference>
<dbReference type="GO" id="GO:0005524">
    <property type="term" value="F:ATP binding"/>
    <property type="evidence" value="ECO:0007669"/>
    <property type="project" value="UniProtKB-KW"/>
</dbReference>
<organism evidence="4 5">
    <name type="scientific">Sphaerisporangium melleum</name>
    <dbReference type="NCBI Taxonomy" id="321316"/>
    <lineage>
        <taxon>Bacteria</taxon>
        <taxon>Bacillati</taxon>
        <taxon>Actinomycetota</taxon>
        <taxon>Actinomycetes</taxon>
        <taxon>Streptosporangiales</taxon>
        <taxon>Streptosporangiaceae</taxon>
        <taxon>Sphaerisporangium</taxon>
    </lineage>
</organism>
<sequence length="890" mass="94652">MATAEMVPRRWSLVGRDTELKAFEAALDETGYHGFLIFGEPGVGKTRLAEECLAVAAQRGHAVARAVATCAAAEIPLGAIAHLLPDGVDLSDPVAGFATAVRLMSRAYSATANLVLLIDDLHLLDTASALLLRQLMETGAVFLMGTVRSDASSEESVATLGRGDAVHHADLAPLTWRQVHELLQHGLAGHVHRETVDRLHAASGGNPLYLRELVRGALAEGRLTNDGEIWQLATTEFLPVTRRLTDLIRRRLATVAPCSRRLLDLLALCGSVSVADLESNPGTDVLDELERAELVTVVREGRRTYARLAHPLYAEVLPAGIPEGRRREMLRELADRLEQTGARRREDAMRLASYRLAGTGTADPALLLQAAQLAAYGDDHARVLDFLQAIPENARTFPALLLLGRTLSELGRPQEAEAMLCRADRWATTESRALAVALARTRNLIWARGVTREEAVATNDAARDRVTSAAGRWALRVNEANMLSSLGHHSESIDLLDGMPDGEPPAGDIAGVATWTAAAATRASALSFLARSEEAVHWAERAVTLCVEARAAGRGHAPQEAAALSALVLALTESGRLEEARVTAERAYTDPGAAPTGWQRTLLVFPLARNALMAGRPASARRWYAEIVRDTRPQAVILRPLALAGLAAAAALQGDVRAAKAALAEHAGMAAPVHVPEERLGEAWTHVALGDQEAARTVLRAAAAEAREREQFSSETMLLTDLARLGVAAEVAGRLAELARTAGPFTAARARLAAALAAGDRDGLTAVAADFDRMGANLLAAEAASAAAELWRRSGNPRQATAAAARAAAGAALCEGACTPMLQAADAAVPLTAREREIAALAAEGMFSKDIAAKLTISVRTVDNHLQRVYAKLGVTNRRELTGRLGHKPD</sequence>
<accession>A0A917VUR2</accession>
<dbReference type="PROSITE" id="PS00622">
    <property type="entry name" value="HTH_LUXR_1"/>
    <property type="match status" value="1"/>
</dbReference>
<dbReference type="AlphaFoldDB" id="A0A917VUR2"/>
<keyword evidence="5" id="KW-1185">Reference proteome</keyword>
<dbReference type="InterPro" id="IPR011990">
    <property type="entry name" value="TPR-like_helical_dom_sf"/>
</dbReference>
<keyword evidence="1" id="KW-0547">Nucleotide-binding</keyword>
<evidence type="ECO:0000313" key="4">
    <source>
        <dbReference type="EMBL" id="GGL15897.1"/>
    </source>
</evidence>
<dbReference type="Pfam" id="PF00196">
    <property type="entry name" value="GerE"/>
    <property type="match status" value="1"/>
</dbReference>
<dbReference type="InterPro" id="IPR019734">
    <property type="entry name" value="TPR_rpt"/>
</dbReference>
<gene>
    <name evidence="4" type="ORF">GCM10007964_67360</name>
</gene>
<dbReference type="GO" id="GO:0005737">
    <property type="term" value="C:cytoplasm"/>
    <property type="evidence" value="ECO:0007669"/>
    <property type="project" value="TreeGrafter"/>
</dbReference>
<dbReference type="EMBL" id="BMNT01000052">
    <property type="protein sequence ID" value="GGL15897.1"/>
    <property type="molecule type" value="Genomic_DNA"/>
</dbReference>
<dbReference type="PANTHER" id="PTHR16305">
    <property type="entry name" value="TESTICULAR SOLUBLE ADENYLYL CYCLASE"/>
    <property type="match status" value="1"/>
</dbReference>
<reference evidence="4" key="1">
    <citation type="journal article" date="2014" name="Int. J. Syst. Evol. Microbiol.">
        <title>Complete genome sequence of Corynebacterium casei LMG S-19264T (=DSM 44701T), isolated from a smear-ripened cheese.</title>
        <authorList>
            <consortium name="US DOE Joint Genome Institute (JGI-PGF)"/>
            <person name="Walter F."/>
            <person name="Albersmeier A."/>
            <person name="Kalinowski J."/>
            <person name="Ruckert C."/>
        </authorList>
    </citation>
    <scope>NUCLEOTIDE SEQUENCE</scope>
    <source>
        <strain evidence="4">JCM 13064</strain>
    </source>
</reference>
<dbReference type="PANTHER" id="PTHR16305:SF35">
    <property type="entry name" value="TRANSCRIPTIONAL ACTIVATOR DOMAIN"/>
    <property type="match status" value="1"/>
</dbReference>
<dbReference type="PRINTS" id="PR00038">
    <property type="entry name" value="HTHLUXR"/>
</dbReference>
<evidence type="ECO:0000313" key="5">
    <source>
        <dbReference type="Proteomes" id="UP000645217"/>
    </source>
</evidence>
<dbReference type="SUPFAM" id="SSF46894">
    <property type="entry name" value="C-terminal effector domain of the bipartite response regulators"/>
    <property type="match status" value="1"/>
</dbReference>
<dbReference type="Pfam" id="PF13191">
    <property type="entry name" value="AAA_16"/>
    <property type="match status" value="1"/>
</dbReference>
<dbReference type="Proteomes" id="UP000645217">
    <property type="component" value="Unassembled WGS sequence"/>
</dbReference>
<dbReference type="InterPro" id="IPR036390">
    <property type="entry name" value="WH_DNA-bd_sf"/>
</dbReference>
<dbReference type="Pfam" id="PF13181">
    <property type="entry name" value="TPR_8"/>
    <property type="match status" value="1"/>
</dbReference>
<name>A0A917VUR2_9ACTN</name>
<dbReference type="InterPro" id="IPR016032">
    <property type="entry name" value="Sig_transdc_resp-reg_C-effctor"/>
</dbReference>